<dbReference type="PANTHER" id="PTHR16212">
    <property type="entry name" value="FOCADHESIN FAMILY MEMBER"/>
    <property type="match status" value="1"/>
</dbReference>
<organism evidence="2 3">
    <name type="scientific">Rubus argutus</name>
    <name type="common">Southern blackberry</name>
    <dbReference type="NCBI Taxonomy" id="59490"/>
    <lineage>
        <taxon>Eukaryota</taxon>
        <taxon>Viridiplantae</taxon>
        <taxon>Streptophyta</taxon>
        <taxon>Embryophyta</taxon>
        <taxon>Tracheophyta</taxon>
        <taxon>Spermatophyta</taxon>
        <taxon>Magnoliopsida</taxon>
        <taxon>eudicotyledons</taxon>
        <taxon>Gunneridae</taxon>
        <taxon>Pentapetalae</taxon>
        <taxon>rosids</taxon>
        <taxon>fabids</taxon>
        <taxon>Rosales</taxon>
        <taxon>Rosaceae</taxon>
        <taxon>Rosoideae</taxon>
        <taxon>Rosoideae incertae sedis</taxon>
        <taxon>Rubus</taxon>
    </lineage>
</organism>
<evidence type="ECO:0000313" key="3">
    <source>
        <dbReference type="Proteomes" id="UP001457282"/>
    </source>
</evidence>
<dbReference type="SUPFAM" id="SSF48371">
    <property type="entry name" value="ARM repeat"/>
    <property type="match status" value="2"/>
</dbReference>
<keyword evidence="3" id="KW-1185">Reference proteome</keyword>
<evidence type="ECO:0000259" key="1">
    <source>
        <dbReference type="Pfam" id="PF12530"/>
    </source>
</evidence>
<evidence type="ECO:0000313" key="2">
    <source>
        <dbReference type="EMBL" id="KAK9925362.1"/>
    </source>
</evidence>
<dbReference type="Pfam" id="PF12530">
    <property type="entry name" value="DUF3730"/>
    <property type="match status" value="2"/>
</dbReference>
<feature type="domain" description="DUF3730" evidence="1">
    <location>
        <begin position="535"/>
        <end position="760"/>
    </location>
</feature>
<reference evidence="2 3" key="1">
    <citation type="journal article" date="2023" name="G3 (Bethesda)">
        <title>A chromosome-length genome assembly and annotation of blackberry (Rubus argutus, cv. 'Hillquist').</title>
        <authorList>
            <person name="Bruna T."/>
            <person name="Aryal R."/>
            <person name="Dudchenko O."/>
            <person name="Sargent D.J."/>
            <person name="Mead D."/>
            <person name="Buti M."/>
            <person name="Cavallini A."/>
            <person name="Hytonen T."/>
            <person name="Andres J."/>
            <person name="Pham M."/>
            <person name="Weisz D."/>
            <person name="Mascagni F."/>
            <person name="Usai G."/>
            <person name="Natali L."/>
            <person name="Bassil N."/>
            <person name="Fernandez G.E."/>
            <person name="Lomsadze A."/>
            <person name="Armour M."/>
            <person name="Olukolu B."/>
            <person name="Poorten T."/>
            <person name="Britton C."/>
            <person name="Davik J."/>
            <person name="Ashrafi H."/>
            <person name="Aiden E.L."/>
            <person name="Borodovsky M."/>
            <person name="Worthington M."/>
        </authorList>
    </citation>
    <scope>NUCLEOTIDE SEQUENCE [LARGE SCALE GENOMIC DNA]</scope>
    <source>
        <strain evidence="2">PI 553951</strain>
    </source>
</reference>
<feature type="domain" description="DUF3730" evidence="1">
    <location>
        <begin position="83"/>
        <end position="361"/>
    </location>
</feature>
<dbReference type="GO" id="GO:0060147">
    <property type="term" value="P:regulation of post-transcriptional gene silencing"/>
    <property type="evidence" value="ECO:0007669"/>
    <property type="project" value="InterPro"/>
</dbReference>
<sequence length="1859" mass="205308">MDSYTPLLEKIRVPQPSLQKYAVISIFSKLRSAPKYLDSDSEPGREAISQCLHSTSPAVVDQSVRELCGLVTESKIDIHRGFLELQSALEGSDSKFVNLFVKGLGFLVRLGFQKTNGKWSFSSTESHPFIKVLSCRPDVEAELVQQVLLFMAQNKQLGMVEVCEFLRPFLNYSILRIPFSDKSSMFARRLISSMASLCCSIPLDAMPVLKLLTECLQYIPHKSSEDFRNFIYLAECMVDAYTVVLRHLAGTRLQLIVEVQLCGLELFEKILSVCTAGHRHSGSIEPVVELSKNLLLSQKDNGFPYAPKLSAAMLSSVIILVQSELEHEQLSTLKLLHLLLKWKYGNENVVYRTGGAMSEELLFIFPVVGLLSSPSKHVKGVATDLLVMLEKLLVKVLVAPKDKPAKQAGHPSLSTPGSIVFRILQHLWLQDSYSLSSFFLSFASSGKTNGKDIHNVPRSWASDLREYTLSIVDKRKSSLPLSQPQEIYVTEMPSLLSAIAGLLVMHELLGGAALDSLAAISTMDPKLGAQILLAILFYNNIFTRKDISRYSLLPKLLTMLPALASHSVMIPLVVQTILPMLQKDAKPTLHATAIRLLCQTWETNDRAFGSLQGVLVPKGFADLKCERNICISMAASVRDVCRKNPDRGVDLILSVSACIENNDPIIQALGFQSLAHLCEADVIDFYTAWDVIGMHVLDYTFDPNLAHSLCLLLRWGAMDAEAHPEASKNVVQILWSVGTSAHPGLETLWAKARASSFKALAQYEVSYIEQNIQDFKKRNLELLSCEANITVLNAMEELLIKIITYEHLTRRRLVKEKRVAGSKIEKLLDVFPQVIFSSGKRSNARELSGAALLCLSFTPKDVNTQGMPRGFRDIHGAYENALVELSSSLQLSRNIFVALISLESWKSFMRRWLRADVLSFDAKVPSIVIDKTTKAASDILKSMIKIAEEALPRSAENIALAVGALCAVLPPSAHTVKSAASKFLLNWLVQHEHEHRKWSAAISLGLISSCLHVTDHKQKFENITKLVEVMCSSKSTLVKGACGVGLGFSCQDLLTRADATDNSGMEKNTDKMSEKGLLGEIVKALLFMISQITEVSPDILESLSAYFPPSIYDIDTNITAELSNENCNDSLEDIWGIAGLVLGLASSVAAMYRARAYDAVFKIKDLIISWVPHMNRLVQGSGSYCGVSEIVLSVGSCLAIPIVVAFCQRVELMDDSEVDHLVNGYRELISELVSVKKSDTFYHSLLMASCIGAGSLLACILNEGVHAIEVEHVKGLLELFRKCYSSPYPPLVHFGGMLGVVNAMGAGAGILLDLPLTSVQTAFGQKESCNVMGPLLSNPACEQHLTSMMQDIFLVAQKSDDHQLQQYAAWATLFLRNHLLSKDVVNVDNSINTDSGGSKSVAQSFADDSLVVKLSSWLMYLNSTGTGNVAHVGTVITVVRCLSQAPRLPTLDWGAIIRRGMRYEAQVAEMLPTESSFPKGILRVNCLKFALAHANKFDQLLSFLDELSELSRFSTLELNLQSCFLDHLGDLIKVFSGSRLEKLFDDLCNYFSSATSHQSYDTDETSLLRISCWKGLYTCLDEASLDSLEYISHIEKCMEVLFSLLPARKLAPVVGVGQLNSLEEWSEAVTCLGKARKHWLLDFLQVSQEDLQQRDGQLLEVLKKIQAKAKLVKIGSIPLTELGRLKALILNTDSDGVWDVLVEVVAALQHAEGSIKRQWLVDAVEISCVSSYPSTALKFLGLLSGSWSKYMPLLILNQLSVLSDLPVTLSSLLSNSSWEGVVESVVSSLFSSTERIYDWTTHVARGKDMEPGMQPIDESENSMAIFLLHVMHSTCVPLKDYLSLEKQLKLANMHMIVVT</sequence>
<proteinExistence type="predicted"/>
<dbReference type="InterPro" id="IPR016024">
    <property type="entry name" value="ARM-type_fold"/>
</dbReference>
<gene>
    <name evidence="2" type="ORF">M0R45_033686</name>
</gene>
<dbReference type="InterPro" id="IPR022542">
    <property type="entry name" value="FOCAD/RST1_DUF3730"/>
</dbReference>
<dbReference type="Proteomes" id="UP001457282">
    <property type="component" value="Unassembled WGS sequence"/>
</dbReference>
<accession>A0AAW1WLV3</accession>
<dbReference type="InterPro" id="IPR045163">
    <property type="entry name" value="Focadhesin/RST1"/>
</dbReference>
<dbReference type="EMBL" id="JBEDUW010000006">
    <property type="protein sequence ID" value="KAK9925362.1"/>
    <property type="molecule type" value="Genomic_DNA"/>
</dbReference>
<comment type="caution">
    <text evidence="2">The sequence shown here is derived from an EMBL/GenBank/DDBJ whole genome shotgun (WGS) entry which is preliminary data.</text>
</comment>
<dbReference type="PANTHER" id="PTHR16212:SF4">
    <property type="entry name" value="FOCADHESIN"/>
    <property type="match status" value="1"/>
</dbReference>
<protein>
    <recommendedName>
        <fullName evidence="1">DUF3730 domain-containing protein</fullName>
    </recommendedName>
</protein>
<name>A0AAW1WLV3_RUBAR</name>